<protein>
    <submittedName>
        <fullName evidence="3">Isochorismatase family protein</fullName>
    </submittedName>
</protein>
<evidence type="ECO:0000256" key="1">
    <source>
        <dbReference type="ARBA" id="ARBA00022801"/>
    </source>
</evidence>
<reference evidence="3 4" key="1">
    <citation type="submission" date="2024-03" db="EMBL/GenBank/DDBJ databases">
        <title>Natural products discovery in diverse microorganisms through a two-stage MS feature dereplication strategy.</title>
        <authorList>
            <person name="Zhang R."/>
        </authorList>
    </citation>
    <scope>NUCLEOTIDE SEQUENCE [LARGE SCALE GENOMIC DNA]</scope>
    <source>
        <strain evidence="3 4">18930</strain>
    </source>
</reference>
<organism evidence="3 4">
    <name type="scientific">Rhodococcus sovatensis</name>
    <dbReference type="NCBI Taxonomy" id="1805840"/>
    <lineage>
        <taxon>Bacteria</taxon>
        <taxon>Bacillati</taxon>
        <taxon>Actinomycetota</taxon>
        <taxon>Actinomycetes</taxon>
        <taxon>Mycobacteriales</taxon>
        <taxon>Nocardiaceae</taxon>
        <taxon>Rhodococcus</taxon>
    </lineage>
</organism>
<dbReference type="RefSeq" id="WP_338888655.1">
    <property type="nucleotide sequence ID" value="NZ_CP147846.1"/>
</dbReference>
<sequence>MIGSKTALLEVDFQPWIIALGHDPDVLGRAHGIREEYRARGSLVVCTRYLSLDTSDSIRSDPDSEGSRFHLTMLPEPGDLVATKHDRDIWSNPDLHLQLQLSGIEHIVVDGLVTEFGVDLAARGAHRLGYRVTVRSDGCAGTSLSAHNAALEALAAAGIDVLSGCEPQMRT</sequence>
<dbReference type="Gene3D" id="3.40.50.850">
    <property type="entry name" value="Isochorismatase-like"/>
    <property type="match status" value="1"/>
</dbReference>
<accession>A0ABZ2PHZ4</accession>
<dbReference type="InterPro" id="IPR000868">
    <property type="entry name" value="Isochorismatase-like_dom"/>
</dbReference>
<evidence type="ECO:0000313" key="4">
    <source>
        <dbReference type="Proteomes" id="UP001432000"/>
    </source>
</evidence>
<keyword evidence="1" id="KW-0378">Hydrolase</keyword>
<evidence type="ECO:0000259" key="2">
    <source>
        <dbReference type="Pfam" id="PF00857"/>
    </source>
</evidence>
<dbReference type="EMBL" id="CP147846">
    <property type="protein sequence ID" value="WXG68442.1"/>
    <property type="molecule type" value="Genomic_DNA"/>
</dbReference>
<dbReference type="SUPFAM" id="SSF52499">
    <property type="entry name" value="Isochorismatase-like hydrolases"/>
    <property type="match status" value="1"/>
</dbReference>
<evidence type="ECO:0000313" key="3">
    <source>
        <dbReference type="EMBL" id="WXG68442.1"/>
    </source>
</evidence>
<dbReference type="InterPro" id="IPR036380">
    <property type="entry name" value="Isochorismatase-like_sf"/>
</dbReference>
<name>A0ABZ2PHZ4_9NOCA</name>
<proteinExistence type="predicted"/>
<dbReference type="Proteomes" id="UP001432000">
    <property type="component" value="Chromosome"/>
</dbReference>
<dbReference type="PANTHER" id="PTHR43540:SF15">
    <property type="entry name" value="BLR5631 PROTEIN"/>
    <property type="match status" value="1"/>
</dbReference>
<keyword evidence="4" id="KW-1185">Reference proteome</keyword>
<dbReference type="InterPro" id="IPR050272">
    <property type="entry name" value="Isochorismatase-like_hydrls"/>
</dbReference>
<gene>
    <name evidence="3" type="ORF">WDS16_25165</name>
</gene>
<feature type="domain" description="Isochorismatase-like" evidence="2">
    <location>
        <begin position="6"/>
        <end position="163"/>
    </location>
</feature>
<dbReference type="CDD" id="cd00431">
    <property type="entry name" value="cysteine_hydrolases"/>
    <property type="match status" value="1"/>
</dbReference>
<dbReference type="PANTHER" id="PTHR43540">
    <property type="entry name" value="PEROXYUREIDOACRYLATE/UREIDOACRYLATE AMIDOHYDROLASE-RELATED"/>
    <property type="match status" value="1"/>
</dbReference>
<dbReference type="Pfam" id="PF00857">
    <property type="entry name" value="Isochorismatase"/>
    <property type="match status" value="1"/>
</dbReference>